<proteinExistence type="predicted"/>
<keyword evidence="3" id="KW-1185">Reference proteome</keyword>
<sequence>MALRIAVRTRSPPFLAAPFFGFGLLAPSICGLTPPNTVWRPPDWDLPSWQCAQSIYRGRTSLNNNSPVSNTLPSISFHFCFLRRPSLESLSTSLADPG</sequence>
<evidence type="ECO:0000313" key="2">
    <source>
        <dbReference type="EMBL" id="KAL2802073.1"/>
    </source>
</evidence>
<feature type="signal peptide" evidence="1">
    <location>
        <begin position="1"/>
        <end position="31"/>
    </location>
</feature>
<evidence type="ECO:0000313" key="3">
    <source>
        <dbReference type="Proteomes" id="UP001610334"/>
    </source>
</evidence>
<protein>
    <recommendedName>
        <fullName evidence="4">Secreted protein</fullName>
    </recommendedName>
</protein>
<accession>A0ABR4GSL7</accession>
<dbReference type="EMBL" id="JBFXLT010000211">
    <property type="protein sequence ID" value="KAL2802073.1"/>
    <property type="molecule type" value="Genomic_DNA"/>
</dbReference>
<organism evidence="2 3">
    <name type="scientific">Aspergillus granulosus</name>
    <dbReference type="NCBI Taxonomy" id="176169"/>
    <lineage>
        <taxon>Eukaryota</taxon>
        <taxon>Fungi</taxon>
        <taxon>Dikarya</taxon>
        <taxon>Ascomycota</taxon>
        <taxon>Pezizomycotina</taxon>
        <taxon>Eurotiomycetes</taxon>
        <taxon>Eurotiomycetidae</taxon>
        <taxon>Eurotiales</taxon>
        <taxon>Aspergillaceae</taxon>
        <taxon>Aspergillus</taxon>
        <taxon>Aspergillus subgen. Nidulantes</taxon>
    </lineage>
</organism>
<dbReference type="Proteomes" id="UP001610334">
    <property type="component" value="Unassembled WGS sequence"/>
</dbReference>
<comment type="caution">
    <text evidence="2">The sequence shown here is derived from an EMBL/GenBank/DDBJ whole genome shotgun (WGS) entry which is preliminary data.</text>
</comment>
<gene>
    <name evidence="2" type="ORF">BJX63DRAFT_415977</name>
</gene>
<evidence type="ECO:0000256" key="1">
    <source>
        <dbReference type="SAM" id="SignalP"/>
    </source>
</evidence>
<feature type="chain" id="PRO_5045048519" description="Secreted protein" evidence="1">
    <location>
        <begin position="32"/>
        <end position="98"/>
    </location>
</feature>
<keyword evidence="1" id="KW-0732">Signal</keyword>
<name>A0ABR4GSL7_9EURO</name>
<evidence type="ECO:0008006" key="4">
    <source>
        <dbReference type="Google" id="ProtNLM"/>
    </source>
</evidence>
<reference evidence="2 3" key="1">
    <citation type="submission" date="2024-07" db="EMBL/GenBank/DDBJ databases">
        <title>Section-level genome sequencing and comparative genomics of Aspergillus sections Usti and Cavernicolus.</title>
        <authorList>
            <consortium name="Lawrence Berkeley National Laboratory"/>
            <person name="Nybo J.L."/>
            <person name="Vesth T.C."/>
            <person name="Theobald S."/>
            <person name="Frisvad J.C."/>
            <person name="Larsen T.O."/>
            <person name="Kjaerboelling I."/>
            <person name="Rothschild-Mancinelli K."/>
            <person name="Lyhne E.K."/>
            <person name="Kogle M.E."/>
            <person name="Barry K."/>
            <person name="Clum A."/>
            <person name="Na H."/>
            <person name="Ledsgaard L."/>
            <person name="Lin J."/>
            <person name="Lipzen A."/>
            <person name="Kuo A."/>
            <person name="Riley R."/>
            <person name="Mondo S."/>
            <person name="Labutti K."/>
            <person name="Haridas S."/>
            <person name="Pangalinan J."/>
            <person name="Salamov A.A."/>
            <person name="Simmons B.A."/>
            <person name="Magnuson J.K."/>
            <person name="Chen J."/>
            <person name="Drula E."/>
            <person name="Henrissat B."/>
            <person name="Wiebenga A."/>
            <person name="Lubbers R.J."/>
            <person name="Gomes A.C."/>
            <person name="Makela M.R."/>
            <person name="Stajich J."/>
            <person name="Grigoriev I.V."/>
            <person name="Mortensen U.H."/>
            <person name="De Vries R.P."/>
            <person name="Baker S.E."/>
            <person name="Andersen M.R."/>
        </authorList>
    </citation>
    <scope>NUCLEOTIDE SEQUENCE [LARGE SCALE GENOMIC DNA]</scope>
    <source>
        <strain evidence="2 3">CBS 588.65</strain>
    </source>
</reference>